<dbReference type="SUPFAM" id="SSF50447">
    <property type="entry name" value="Translation proteins"/>
    <property type="match status" value="1"/>
</dbReference>
<dbReference type="EMBL" id="CP001810">
    <property type="protein sequence ID" value="ADL33533.1"/>
    <property type="molecule type" value="Genomic_DNA"/>
</dbReference>
<evidence type="ECO:0000256" key="2">
    <source>
        <dbReference type="ARBA" id="ARBA00022741"/>
    </source>
</evidence>
<dbReference type="InterPro" id="IPR053905">
    <property type="entry name" value="EF-G-like_DII"/>
</dbReference>
<dbReference type="Pfam" id="PF00679">
    <property type="entry name" value="EFG_C"/>
    <property type="match status" value="1"/>
</dbReference>
<dbReference type="PANTHER" id="PTHR43261:SF1">
    <property type="entry name" value="RIBOSOME-RELEASING FACTOR 2, MITOCHONDRIAL"/>
    <property type="match status" value="1"/>
</dbReference>
<dbReference type="Gene3D" id="3.30.70.870">
    <property type="entry name" value="Elongation Factor G (Translational Gtpase), domain 3"/>
    <property type="match status" value="1"/>
</dbReference>
<dbReference type="HOGENOM" id="CLU_002794_5_0_9"/>
<gene>
    <name evidence="7" type="ordered locus">bpr_I0790</name>
</gene>
<proteinExistence type="predicted"/>
<dbReference type="GO" id="GO:0046677">
    <property type="term" value="P:response to antibiotic"/>
    <property type="evidence" value="ECO:0007669"/>
    <property type="project" value="UniProtKB-KW"/>
</dbReference>
<dbReference type="SMART" id="SM00889">
    <property type="entry name" value="EFG_IV"/>
    <property type="match status" value="1"/>
</dbReference>
<dbReference type="Pfam" id="PF03764">
    <property type="entry name" value="EFG_IV"/>
    <property type="match status" value="1"/>
</dbReference>
<accession>E0S158</accession>
<dbReference type="Gene3D" id="3.40.50.300">
    <property type="entry name" value="P-loop containing nucleotide triphosphate hydrolases"/>
    <property type="match status" value="1"/>
</dbReference>
<dbReference type="InterPro" id="IPR014721">
    <property type="entry name" value="Ribsml_uS5_D2-typ_fold_subgr"/>
</dbReference>
<keyword evidence="7" id="KW-0251">Elongation factor</keyword>
<dbReference type="CDD" id="cd03711">
    <property type="entry name" value="Tet_C"/>
    <property type="match status" value="1"/>
</dbReference>
<evidence type="ECO:0000256" key="1">
    <source>
        <dbReference type="ARBA" id="ARBA00003987"/>
    </source>
</evidence>
<dbReference type="PRINTS" id="PR00315">
    <property type="entry name" value="ELONGATNFCT"/>
</dbReference>
<dbReference type="InterPro" id="IPR005517">
    <property type="entry name" value="Transl_elong_EFG/EF2_IV"/>
</dbReference>
<dbReference type="GO" id="GO:0005525">
    <property type="term" value="F:GTP binding"/>
    <property type="evidence" value="ECO:0007669"/>
    <property type="project" value="UniProtKB-KW"/>
</dbReference>
<dbReference type="Pfam" id="PF22042">
    <property type="entry name" value="EF-G_D2"/>
    <property type="match status" value="1"/>
</dbReference>
<dbReference type="InterPro" id="IPR031157">
    <property type="entry name" value="G_TR_CS"/>
</dbReference>
<feature type="domain" description="Tr-type G" evidence="6">
    <location>
        <begin position="2"/>
        <end position="238"/>
    </location>
</feature>
<dbReference type="Pfam" id="PF05991">
    <property type="entry name" value="NYN_YacP"/>
    <property type="match status" value="1"/>
</dbReference>
<dbReference type="CDD" id="cd10912">
    <property type="entry name" value="PIN_YacP-like"/>
    <property type="match status" value="1"/>
</dbReference>
<evidence type="ECO:0000259" key="6">
    <source>
        <dbReference type="PROSITE" id="PS51722"/>
    </source>
</evidence>
<organism evidence="7 8">
    <name type="scientific">Butyrivibrio proteoclasticus (strain ATCC 51982 / DSM 14932 / B316)</name>
    <name type="common">Clostridium proteoclasticum</name>
    <dbReference type="NCBI Taxonomy" id="515622"/>
    <lineage>
        <taxon>Bacteria</taxon>
        <taxon>Bacillati</taxon>
        <taxon>Bacillota</taxon>
        <taxon>Clostridia</taxon>
        <taxon>Lachnospirales</taxon>
        <taxon>Lachnospiraceae</taxon>
        <taxon>Butyrivibrio</taxon>
    </lineage>
</organism>
<dbReference type="Pfam" id="PF14492">
    <property type="entry name" value="EFG_III"/>
    <property type="match status" value="1"/>
</dbReference>
<dbReference type="Gene3D" id="3.30.230.10">
    <property type="match status" value="1"/>
</dbReference>
<keyword evidence="4" id="KW-0342">GTP-binding</keyword>
<dbReference type="AlphaFoldDB" id="E0S158"/>
<dbReference type="RefSeq" id="WP_013280189.1">
    <property type="nucleotide sequence ID" value="NC_014387.1"/>
</dbReference>
<dbReference type="InterPro" id="IPR000795">
    <property type="entry name" value="T_Tr_GTP-bd_dom"/>
</dbReference>
<dbReference type="GO" id="GO:0032790">
    <property type="term" value="P:ribosome disassembly"/>
    <property type="evidence" value="ECO:0007669"/>
    <property type="project" value="TreeGrafter"/>
</dbReference>
<dbReference type="eggNOG" id="COG3688">
    <property type="taxonomic scope" value="Bacteria"/>
</dbReference>
<dbReference type="PROSITE" id="PS51722">
    <property type="entry name" value="G_TR_2"/>
    <property type="match status" value="1"/>
</dbReference>
<dbReference type="InterPro" id="IPR041095">
    <property type="entry name" value="EFG_II"/>
</dbReference>
<dbReference type="Pfam" id="PF00009">
    <property type="entry name" value="GTP_EFTU"/>
    <property type="match status" value="1"/>
</dbReference>
<dbReference type="PROSITE" id="PS00301">
    <property type="entry name" value="G_TR_1"/>
    <property type="match status" value="1"/>
</dbReference>
<comment type="function">
    <text evidence="1">Abolishes the inhibitory effect of tetracyclin on protein synthesis by a non-covalent modification of the ribosomes.</text>
</comment>
<dbReference type="InterPro" id="IPR005225">
    <property type="entry name" value="Small_GTP-bd"/>
</dbReference>
<dbReference type="NCBIfam" id="TIGR00231">
    <property type="entry name" value="small_GTP"/>
    <property type="match status" value="1"/>
</dbReference>
<protein>
    <submittedName>
        <fullName evidence="7">Translation elongation factor EF-G-like protein</fullName>
    </submittedName>
</protein>
<dbReference type="InterPro" id="IPR000640">
    <property type="entry name" value="EFG_V-like"/>
</dbReference>
<reference evidence="7 8" key="1">
    <citation type="journal article" date="2010" name="PLoS ONE">
        <title>The glycobiome of the rumen bacterium Butyrivibrio proteoclasticus B316(T) highlights adaptation to a polysaccharide-rich environment.</title>
        <authorList>
            <person name="Kelly W.J."/>
            <person name="Leahy S.C."/>
            <person name="Altermann E."/>
            <person name="Yeoman C.J."/>
            <person name="Dunne J.C."/>
            <person name="Kong Z."/>
            <person name="Pacheco D.M."/>
            <person name="Li D."/>
            <person name="Noel S.J."/>
            <person name="Moon C.D."/>
            <person name="Cookson A.L."/>
            <person name="Attwood G.T."/>
        </authorList>
    </citation>
    <scope>NUCLEOTIDE SEQUENCE [LARGE SCALE GENOMIC DNA]</scope>
    <source>
        <strain evidence="8">ATCC 51982 / DSM 14932 / B316</strain>
    </source>
</reference>
<keyword evidence="2" id="KW-0547">Nucleotide-binding</keyword>
<dbReference type="PANTHER" id="PTHR43261">
    <property type="entry name" value="TRANSLATION ELONGATION FACTOR G-RELATED"/>
    <property type="match status" value="1"/>
</dbReference>
<dbReference type="Proteomes" id="UP000001299">
    <property type="component" value="Chromosome 1"/>
</dbReference>
<keyword evidence="8" id="KW-1185">Reference proteome</keyword>
<evidence type="ECO:0000256" key="4">
    <source>
        <dbReference type="ARBA" id="ARBA00023134"/>
    </source>
</evidence>
<dbReference type="SMART" id="SM00838">
    <property type="entry name" value="EFG_C"/>
    <property type="match status" value="1"/>
</dbReference>
<evidence type="ECO:0000313" key="8">
    <source>
        <dbReference type="Proteomes" id="UP000001299"/>
    </source>
</evidence>
<dbReference type="InterPro" id="IPR035647">
    <property type="entry name" value="EFG_III/V"/>
</dbReference>
<dbReference type="GO" id="GO:0003924">
    <property type="term" value="F:GTPase activity"/>
    <property type="evidence" value="ECO:0007669"/>
    <property type="project" value="InterPro"/>
</dbReference>
<name>E0S158_BUTPB</name>
<evidence type="ECO:0000313" key="7">
    <source>
        <dbReference type="EMBL" id="ADL33533.1"/>
    </source>
</evidence>
<evidence type="ECO:0000256" key="5">
    <source>
        <dbReference type="ARBA" id="ARBA00023251"/>
    </source>
</evidence>
<evidence type="ECO:0000256" key="3">
    <source>
        <dbReference type="ARBA" id="ARBA00022917"/>
    </source>
</evidence>
<dbReference type="InterPro" id="IPR010298">
    <property type="entry name" value="YacP-like"/>
</dbReference>
<dbReference type="InterPro" id="IPR020568">
    <property type="entry name" value="Ribosomal_Su5_D2-typ_SF"/>
</dbReference>
<dbReference type="InterPro" id="IPR009000">
    <property type="entry name" value="Transl_B-barrel_sf"/>
</dbReference>
<dbReference type="InterPro" id="IPR035650">
    <property type="entry name" value="Tet_C"/>
</dbReference>
<dbReference type="KEGG" id="bpb:bpr_I0790"/>
<keyword evidence="3" id="KW-0648">Protein biosynthesis</keyword>
<dbReference type="Gene3D" id="2.40.30.10">
    <property type="entry name" value="Translation factors"/>
    <property type="match status" value="1"/>
</dbReference>
<dbReference type="PRINTS" id="PR01037">
    <property type="entry name" value="TCRTETOQM"/>
</dbReference>
<dbReference type="SUPFAM" id="SSF52540">
    <property type="entry name" value="P-loop containing nucleoside triphosphate hydrolases"/>
    <property type="match status" value="1"/>
</dbReference>
<dbReference type="Gene3D" id="3.30.70.240">
    <property type="match status" value="1"/>
</dbReference>
<dbReference type="STRING" id="515622.bpr_I0790"/>
<sequence length="945" mass="105560">MNNYITIGILAHVDAGKTTLSEALLYTSGKIRKLGRVDHKDAFLDSYELERSRGITIFSKQAVFQYGGISYTLLDTPGHADFSPEMERTLQVLDMAILVISAADGVTSQVRLLWRLLDHYKVPTIIFVNKMDQPGADKNAVLSQLKDVLGNHCVDFDGVPEGSSLLDLSSPELQEELAVCDDKLLEKFLEGYVVTLQDVEELVRSRKTFPCIFGSALKLNGVKELLDTLTSLCSTGNSMDFIQQSAKSTMRTSNSLDFSAPEENPLTHESALNNNDKFSARVYKISRDAQGNRLTHMKIISGSLKVRDTIQDEKIDQIRLYNGDKFEALPEATAGMIVAISGLSSTRAGEGLGALKGSVSAEVIQPILSCALILPDDVDTISFYKKIKSLEEEEPMLLLSLHEATGEIMVQVMGDVQKEILHHLILTRFGIDVKFGQGQIVYKETIAGPVEGVGHFEPLRHYAEVHLLLEPTEPGSGISFDNKCSTDQLSLNWQRLILTHLQEKKHVGVLTGSEITDMRITLLTGRAHEKHTEGGDFRQATYRAVRQGLMEAQSVLLEPIFDYRIEVPQENVGRVLTDIQKMNGTVGLPEIENGKSVVTGTVPAACLYDYAQELKSYTHGEGVLSTTLSGYAPCHNTEEVLETIGYYPELDTANPASSVFCSHGAGTIIPWDEVRSHMHLESAWSPDKGITAGTDLTDNIDMDALKKLQARSTRKTTDDRTFDEIERDLRLAENELKDIFERTYGTIKPRYVETEEDRRRYAKQDAERERQRAIAEGLIEPDEAPEVTLSTRKQSSKKDQRIAERQKEYLLVDGYNIIYASDDLKSLAATDLKAARDALIDKIVNFQGYRREQVILVFDAYRVRGGSEHMEDHSGLTVIYTKEAETADQYIEKAAHEIGKKYRVTVATSDAIEQVIVMSSGAIRLSAREFWEEVKHTEERIREHL</sequence>
<keyword evidence="5" id="KW-0046">Antibiotic resistance</keyword>
<dbReference type="SUPFAM" id="SSF54211">
    <property type="entry name" value="Ribosomal protein S5 domain 2-like"/>
    <property type="match status" value="1"/>
</dbReference>
<dbReference type="InterPro" id="IPR027417">
    <property type="entry name" value="P-loop_NTPase"/>
</dbReference>
<dbReference type="eggNOG" id="COG0480">
    <property type="taxonomic scope" value="Bacteria"/>
</dbReference>
<dbReference type="SUPFAM" id="SSF54980">
    <property type="entry name" value="EF-G C-terminal domain-like"/>
    <property type="match status" value="2"/>
</dbReference>
<dbReference type="GO" id="GO:0003746">
    <property type="term" value="F:translation elongation factor activity"/>
    <property type="evidence" value="ECO:0007669"/>
    <property type="project" value="UniProtKB-KW"/>
</dbReference>